<dbReference type="EMBL" id="CP000108">
    <property type="protein sequence ID" value="ABB27977.1"/>
    <property type="molecule type" value="Genomic_DNA"/>
</dbReference>
<dbReference type="AlphaFoldDB" id="Q3ASP8"/>
<protein>
    <recommendedName>
        <fullName evidence="2">Addiction module component, TIGR02574 family</fullName>
    </recommendedName>
</protein>
<evidence type="ECO:0000313" key="1">
    <source>
        <dbReference type="EMBL" id="ABB27977.1"/>
    </source>
</evidence>
<name>Q3ASP8_CHLCH</name>
<dbReference type="HOGENOM" id="CLU_2631749_0_0_10"/>
<evidence type="ECO:0008006" key="2">
    <source>
        <dbReference type="Google" id="ProtNLM"/>
    </source>
</evidence>
<accession>Q3ASP8</accession>
<dbReference type="OrthoDB" id="197369at2"/>
<proteinExistence type="predicted"/>
<dbReference type="KEGG" id="cch:Cag_0706"/>
<organism evidence="1">
    <name type="scientific">Chlorobium chlorochromatii (strain CaD3)</name>
    <dbReference type="NCBI Taxonomy" id="340177"/>
    <lineage>
        <taxon>Bacteria</taxon>
        <taxon>Pseudomonadati</taxon>
        <taxon>Chlorobiota</taxon>
        <taxon>Chlorobiia</taxon>
        <taxon>Chlorobiales</taxon>
        <taxon>Chlorobiaceae</taxon>
        <taxon>Chlorobium/Pelodictyon group</taxon>
        <taxon>Chlorobium</taxon>
    </lineage>
</organism>
<gene>
    <name evidence="1" type="ordered locus">Cag_0706</name>
</gene>
<sequence>MNIDHIASEALKLDPKSRAILAETIWESLEDPYLEFSDVTDEEAISLAMKRDEEIETGIVMPLSHKGLMNSLRRHED</sequence>
<dbReference type="eggNOG" id="ENOG5033I4Y">
    <property type="taxonomic scope" value="Bacteria"/>
</dbReference>
<reference evidence="1" key="1">
    <citation type="submission" date="2005-08" db="EMBL/GenBank/DDBJ databases">
        <title>Complete sequence of Chlorobium chlorochromatii CaD3.</title>
        <authorList>
            <person name="Copeland A."/>
            <person name="Lucas S."/>
            <person name="Lapidus A."/>
            <person name="Barry K."/>
            <person name="Detter J.C."/>
            <person name="Glavina T."/>
            <person name="Hammon N."/>
            <person name="Israni S."/>
            <person name="Pitluck S."/>
            <person name="Bryant D."/>
            <person name="Schmutz J."/>
            <person name="Larimer F."/>
            <person name="Land M."/>
            <person name="Kyrpides N."/>
            <person name="Ivanova N."/>
            <person name="Richardson P."/>
        </authorList>
    </citation>
    <scope>NUCLEOTIDE SEQUENCE [LARGE SCALE GENOMIC DNA]</scope>
    <source>
        <strain evidence="1">CaD3</strain>
    </source>
</reference>